<dbReference type="Proteomes" id="UP000515129">
    <property type="component" value="Chromosome 32"/>
</dbReference>
<dbReference type="InterPro" id="IPR039015">
    <property type="entry name" value="ENDOD1"/>
</dbReference>
<keyword evidence="4" id="KW-1185">Reference proteome</keyword>
<dbReference type="GeneID" id="113051748"/>
<name>A0A6P6KGX8_CARAU</name>
<dbReference type="InterPro" id="IPR044925">
    <property type="entry name" value="His-Me_finger_sf"/>
</dbReference>
<evidence type="ECO:0000313" key="4">
    <source>
        <dbReference type="Proteomes" id="UP000515129"/>
    </source>
</evidence>
<feature type="chain" id="PRO_5044649840" evidence="1">
    <location>
        <begin position="20"/>
        <end position="285"/>
    </location>
</feature>
<dbReference type="AlphaFoldDB" id="A0A6P6KGX8"/>
<evidence type="ECO:0000259" key="3">
    <source>
        <dbReference type="SMART" id="SM00892"/>
    </source>
</evidence>
<dbReference type="GO" id="GO:0003676">
    <property type="term" value="F:nucleic acid binding"/>
    <property type="evidence" value="ECO:0007669"/>
    <property type="project" value="InterPro"/>
</dbReference>
<evidence type="ECO:0000313" key="7">
    <source>
        <dbReference type="RefSeq" id="XP_026071579.1"/>
    </source>
</evidence>
<dbReference type="GO" id="GO:0016787">
    <property type="term" value="F:hydrolase activity"/>
    <property type="evidence" value="ECO:0007669"/>
    <property type="project" value="InterPro"/>
</dbReference>
<dbReference type="Pfam" id="PF01223">
    <property type="entry name" value="Endonuclease_NS"/>
    <property type="match status" value="1"/>
</dbReference>
<sequence>MRHLVFLLLLFSVCFFTLSEVVDNNFSKCNEFFLNNAPPDFTPPASVSVKPICQCVWVEENKKPQKKYMYATLYSTTWKIPVYSAYVFASPNVMRQDLWYIEPQLDGDSEPCMGPQGSDDNIGPNQAVNDDYKNNKKYNKGHLYPVLHTNNRHSMLATSTLTNAAPQDSTFNKNAWLGHERSVTEDLKSCVKAYVVTGVVPDMNAPKLNNRVYVSKYYWRATCCLKNNQYIGKGYYGPDNNGKVQELKIKELQHKLNGFYQIQNFEVFPSVPKPPKQAKIDSPCN</sequence>
<feature type="signal peptide" evidence="1">
    <location>
        <begin position="1"/>
        <end position="19"/>
    </location>
</feature>
<proteinExistence type="predicted"/>
<dbReference type="KEGG" id="caua:113051748"/>
<dbReference type="SMART" id="SM00892">
    <property type="entry name" value="Endonuclease_NS"/>
    <property type="match status" value="1"/>
</dbReference>
<protein>
    <submittedName>
        <fullName evidence="5 6">Endonuclease domain-containing 1 protein-like</fullName>
    </submittedName>
</protein>
<feature type="domain" description="ENPP1-3/EXOG-like endonuclease/phosphodiesterase" evidence="2">
    <location>
        <begin position="67"/>
        <end position="274"/>
    </location>
</feature>
<dbReference type="OrthoDB" id="69221at2759"/>
<dbReference type="InterPro" id="IPR001604">
    <property type="entry name" value="Endo_G_ENPP1-like_dom"/>
</dbReference>
<feature type="domain" description="DNA/RNA non-specific endonuclease/pyrophosphatase/phosphodiesterase" evidence="3">
    <location>
        <begin position="66"/>
        <end position="274"/>
    </location>
</feature>
<evidence type="ECO:0000259" key="2">
    <source>
        <dbReference type="SMART" id="SM00477"/>
    </source>
</evidence>
<dbReference type="PANTHER" id="PTHR21472:SF30">
    <property type="entry name" value="ENDONUCLEASE DOMAIN-CONTAINING 1 PROTEIN-RELATED"/>
    <property type="match status" value="1"/>
</dbReference>
<dbReference type="Gene3D" id="3.40.570.10">
    <property type="entry name" value="Extracellular Endonuclease, subunit A"/>
    <property type="match status" value="1"/>
</dbReference>
<dbReference type="RefSeq" id="XP_026071577.1">
    <property type="nucleotide sequence ID" value="XM_026215792.1"/>
</dbReference>
<dbReference type="SMART" id="SM00477">
    <property type="entry name" value="NUC"/>
    <property type="match status" value="1"/>
</dbReference>
<accession>A0A6P6KGX8</accession>
<dbReference type="RefSeq" id="XP_026071578.1">
    <property type="nucleotide sequence ID" value="XM_026215793.1"/>
</dbReference>
<evidence type="ECO:0000313" key="6">
    <source>
        <dbReference type="RefSeq" id="XP_026071578.1"/>
    </source>
</evidence>
<dbReference type="RefSeq" id="XP_026071579.1">
    <property type="nucleotide sequence ID" value="XM_026215794.1"/>
</dbReference>
<dbReference type="SUPFAM" id="SSF54060">
    <property type="entry name" value="His-Me finger endonucleases"/>
    <property type="match status" value="1"/>
</dbReference>
<keyword evidence="1" id="KW-0732">Signal</keyword>
<dbReference type="InterPro" id="IPR044929">
    <property type="entry name" value="DNA/RNA_non-sp_Endonuclease_sf"/>
</dbReference>
<dbReference type="GO" id="GO:0046872">
    <property type="term" value="F:metal ion binding"/>
    <property type="evidence" value="ECO:0007669"/>
    <property type="project" value="InterPro"/>
</dbReference>
<evidence type="ECO:0000313" key="5">
    <source>
        <dbReference type="RefSeq" id="XP_026071577.1"/>
    </source>
</evidence>
<reference evidence="5 6" key="1">
    <citation type="submission" date="2025-04" db="UniProtKB">
        <authorList>
            <consortium name="RefSeq"/>
        </authorList>
    </citation>
    <scope>IDENTIFICATION</scope>
    <source>
        <strain evidence="5 6">Wakin</strain>
        <tissue evidence="5 6">Muscle</tissue>
    </source>
</reference>
<dbReference type="PANTHER" id="PTHR21472">
    <property type="entry name" value="ENDONUCLEASE DOMAIN-CONTAINING 1 PROTEIN ENDOD1"/>
    <property type="match status" value="1"/>
</dbReference>
<gene>
    <name evidence="5 6 7" type="primary">LOC113051748</name>
</gene>
<dbReference type="InterPro" id="IPR020821">
    <property type="entry name" value="ENPP1-3/EXOG-like_nuc-like"/>
</dbReference>
<evidence type="ECO:0000256" key="1">
    <source>
        <dbReference type="SAM" id="SignalP"/>
    </source>
</evidence>
<dbReference type="GeneTree" id="ENSGT01030000234592"/>
<organism evidence="4 7">
    <name type="scientific">Carassius auratus</name>
    <name type="common">Goldfish</name>
    <dbReference type="NCBI Taxonomy" id="7957"/>
    <lineage>
        <taxon>Eukaryota</taxon>
        <taxon>Metazoa</taxon>
        <taxon>Chordata</taxon>
        <taxon>Craniata</taxon>
        <taxon>Vertebrata</taxon>
        <taxon>Euteleostomi</taxon>
        <taxon>Actinopterygii</taxon>
        <taxon>Neopterygii</taxon>
        <taxon>Teleostei</taxon>
        <taxon>Ostariophysi</taxon>
        <taxon>Cypriniformes</taxon>
        <taxon>Cyprinidae</taxon>
        <taxon>Cyprininae</taxon>
        <taxon>Carassius</taxon>
    </lineage>
</organism>